<gene>
    <name evidence="1" type="ORF">Tco_0800318</name>
</gene>
<dbReference type="EMBL" id="BQNB010011650">
    <property type="protein sequence ID" value="GJS93350.1"/>
    <property type="molecule type" value="Genomic_DNA"/>
</dbReference>
<organism evidence="1 2">
    <name type="scientific">Tanacetum coccineum</name>
    <dbReference type="NCBI Taxonomy" id="301880"/>
    <lineage>
        <taxon>Eukaryota</taxon>
        <taxon>Viridiplantae</taxon>
        <taxon>Streptophyta</taxon>
        <taxon>Embryophyta</taxon>
        <taxon>Tracheophyta</taxon>
        <taxon>Spermatophyta</taxon>
        <taxon>Magnoliopsida</taxon>
        <taxon>eudicotyledons</taxon>
        <taxon>Gunneridae</taxon>
        <taxon>Pentapetalae</taxon>
        <taxon>asterids</taxon>
        <taxon>campanulids</taxon>
        <taxon>Asterales</taxon>
        <taxon>Asteraceae</taxon>
        <taxon>Asteroideae</taxon>
        <taxon>Anthemideae</taxon>
        <taxon>Anthemidinae</taxon>
        <taxon>Tanacetum</taxon>
    </lineage>
</organism>
<name>A0ABQ4ZTR7_9ASTR</name>
<reference evidence="1" key="2">
    <citation type="submission" date="2022-01" db="EMBL/GenBank/DDBJ databases">
        <authorList>
            <person name="Yamashiro T."/>
            <person name="Shiraishi A."/>
            <person name="Satake H."/>
            <person name="Nakayama K."/>
        </authorList>
    </citation>
    <scope>NUCLEOTIDE SEQUENCE</scope>
</reference>
<keyword evidence="2" id="KW-1185">Reference proteome</keyword>
<reference evidence="1" key="1">
    <citation type="journal article" date="2022" name="Int. J. Mol. Sci.">
        <title>Draft Genome of Tanacetum Coccineum: Genomic Comparison of Closely Related Tanacetum-Family Plants.</title>
        <authorList>
            <person name="Yamashiro T."/>
            <person name="Shiraishi A."/>
            <person name="Nakayama K."/>
            <person name="Satake H."/>
        </authorList>
    </citation>
    <scope>NUCLEOTIDE SEQUENCE</scope>
</reference>
<accession>A0ABQ4ZTR7</accession>
<dbReference type="Proteomes" id="UP001151760">
    <property type="component" value="Unassembled WGS sequence"/>
</dbReference>
<protein>
    <submittedName>
        <fullName evidence="1">Uncharacterized protein</fullName>
    </submittedName>
</protein>
<comment type="caution">
    <text evidence="1">The sequence shown here is derived from an EMBL/GenBank/DDBJ whole genome shotgun (WGS) entry which is preliminary data.</text>
</comment>
<sequence>MIEDDVSEVQTVSRFKTSEILQLKLEGILGSCYRNQAVVDSIDLHVVLRIPVQLPEWEKMTLIEVPQEKAAQVKPSESSTLKTMMYKFQKMLLITEGQHQKTEVEKSCMMKIEKMIAQESGCLTLGWMPQDKLLRRKGILHSKRGS</sequence>
<proteinExistence type="predicted"/>
<evidence type="ECO:0000313" key="1">
    <source>
        <dbReference type="EMBL" id="GJS93350.1"/>
    </source>
</evidence>
<evidence type="ECO:0000313" key="2">
    <source>
        <dbReference type="Proteomes" id="UP001151760"/>
    </source>
</evidence>